<keyword evidence="4 5" id="KW-0472">Membrane</keyword>
<evidence type="ECO:0000256" key="1">
    <source>
        <dbReference type="ARBA" id="ARBA00004651"/>
    </source>
</evidence>
<evidence type="ECO:0000256" key="4">
    <source>
        <dbReference type="ARBA" id="ARBA00023136"/>
    </source>
</evidence>
<reference evidence="7 8" key="1">
    <citation type="submission" date="2020-10" db="EMBL/GenBank/DDBJ databases">
        <title>Novel species in genus Corynebacterium.</title>
        <authorList>
            <person name="Zhang G."/>
        </authorList>
    </citation>
    <scope>NUCLEOTIDE SEQUENCE [LARGE SCALE GENOMIC DNA]</scope>
    <source>
        <strain evidence="7 8">DSM 45110</strain>
    </source>
</reference>
<proteinExistence type="predicted"/>
<feature type="transmembrane region" description="Helical" evidence="5">
    <location>
        <begin position="379"/>
        <end position="403"/>
    </location>
</feature>
<dbReference type="SUPFAM" id="SSF103473">
    <property type="entry name" value="MFS general substrate transporter"/>
    <property type="match status" value="1"/>
</dbReference>
<feature type="transmembrane region" description="Helical" evidence="5">
    <location>
        <begin position="181"/>
        <end position="201"/>
    </location>
</feature>
<keyword evidence="2 5" id="KW-0812">Transmembrane</keyword>
<keyword evidence="8" id="KW-1185">Reference proteome</keyword>
<organism evidence="7 8">
    <name type="scientific">Corynebacterium suicordis DSM 45110</name>
    <dbReference type="NCBI Taxonomy" id="1121369"/>
    <lineage>
        <taxon>Bacteria</taxon>
        <taxon>Bacillati</taxon>
        <taxon>Actinomycetota</taxon>
        <taxon>Actinomycetes</taxon>
        <taxon>Mycobacteriales</taxon>
        <taxon>Corynebacteriaceae</taxon>
        <taxon>Corynebacterium</taxon>
    </lineage>
</organism>
<feature type="transmembrane region" description="Helical" evidence="5">
    <location>
        <begin position="242"/>
        <end position="264"/>
    </location>
</feature>
<name>A0ABR9ZLF3_9CORY</name>
<evidence type="ECO:0000256" key="2">
    <source>
        <dbReference type="ARBA" id="ARBA00022692"/>
    </source>
</evidence>
<accession>A0ABR9ZLF3</accession>
<feature type="transmembrane region" description="Helical" evidence="5">
    <location>
        <begin position="88"/>
        <end position="111"/>
    </location>
</feature>
<dbReference type="PROSITE" id="PS50850">
    <property type="entry name" value="MFS"/>
    <property type="match status" value="1"/>
</dbReference>
<comment type="caution">
    <text evidence="7">The sequence shown here is derived from an EMBL/GenBank/DDBJ whole genome shotgun (WGS) entry which is preliminary data.</text>
</comment>
<evidence type="ECO:0000313" key="8">
    <source>
        <dbReference type="Proteomes" id="UP000635902"/>
    </source>
</evidence>
<comment type="subcellular location">
    <subcellularLocation>
        <location evidence="1">Cell membrane</location>
        <topology evidence="1">Multi-pass membrane protein</topology>
    </subcellularLocation>
</comment>
<dbReference type="Proteomes" id="UP000635902">
    <property type="component" value="Unassembled WGS sequence"/>
</dbReference>
<dbReference type="InterPro" id="IPR052714">
    <property type="entry name" value="MFS_Exporter"/>
</dbReference>
<dbReference type="InterPro" id="IPR036259">
    <property type="entry name" value="MFS_trans_sf"/>
</dbReference>
<feature type="transmembrane region" description="Helical" evidence="5">
    <location>
        <begin position="29"/>
        <end position="50"/>
    </location>
</feature>
<evidence type="ECO:0000313" key="7">
    <source>
        <dbReference type="EMBL" id="MBF4553764.1"/>
    </source>
</evidence>
<evidence type="ECO:0000256" key="3">
    <source>
        <dbReference type="ARBA" id="ARBA00022989"/>
    </source>
</evidence>
<feature type="transmembrane region" description="Helical" evidence="5">
    <location>
        <begin position="311"/>
        <end position="333"/>
    </location>
</feature>
<feature type="transmembrane region" description="Helical" evidence="5">
    <location>
        <begin position="62"/>
        <end position="81"/>
    </location>
</feature>
<dbReference type="InterPro" id="IPR011701">
    <property type="entry name" value="MFS"/>
</dbReference>
<protein>
    <submittedName>
        <fullName evidence="7">MFS transporter</fullName>
    </submittedName>
</protein>
<evidence type="ECO:0000256" key="5">
    <source>
        <dbReference type="SAM" id="Phobius"/>
    </source>
</evidence>
<keyword evidence="3 5" id="KW-1133">Transmembrane helix</keyword>
<dbReference type="RefSeq" id="WP_194556665.1">
    <property type="nucleotide sequence ID" value="NZ_JADKMY010000002.1"/>
</dbReference>
<feature type="transmembrane region" description="Helical" evidence="5">
    <location>
        <begin position="117"/>
        <end position="141"/>
    </location>
</feature>
<dbReference type="PANTHER" id="PTHR23531">
    <property type="entry name" value="QUINOLENE RESISTANCE PROTEIN NORA"/>
    <property type="match status" value="1"/>
</dbReference>
<dbReference type="InterPro" id="IPR020846">
    <property type="entry name" value="MFS_dom"/>
</dbReference>
<feature type="transmembrane region" description="Helical" evidence="5">
    <location>
        <begin position="270"/>
        <end position="290"/>
    </location>
</feature>
<feature type="transmembrane region" description="Helical" evidence="5">
    <location>
        <begin position="409"/>
        <end position="429"/>
    </location>
</feature>
<dbReference type="EMBL" id="JADKMY010000002">
    <property type="protein sequence ID" value="MBF4553764.1"/>
    <property type="molecule type" value="Genomic_DNA"/>
</dbReference>
<sequence>MASISFSRQPALSTAELEQITSVWKAPGLFATLISVFCAFGGWTLLLPVIPLTVIQHGGSESLAGLSTGVFMGATVLTQAFTPWLIRVVGYPAVMAGAGIMLGLPALVYLVDMSPPVLLGIAVLRGMGFGAVTVAESALIAELVPRRLMGNSSAALGTAVGVAQLISFPLGLWLLNSHGQAWVFSVAAIYAVVGSAAAWWIPYQSKARKAGQDALLADATTAHSADSLEASAAPIPAATWKLAAVPGLAIGAIATGFAAFSTFLAPAVEAIDLTVAALISAAGLSVLGGMQMLGRIIAGRHTMKRGEAGHLAGIGLGCGITGLILAGILIALAPVGIPLVAGAFAAASIFGLGFGLVQNEALLMLFERLPNEKTTLASALWNMTFDSGTGIGAILLGIAASAFAFQQAFWIAACIGAFALCVVIADRVVGRRRLRGTAKPAPAAG</sequence>
<dbReference type="Pfam" id="PF07690">
    <property type="entry name" value="MFS_1"/>
    <property type="match status" value="1"/>
</dbReference>
<gene>
    <name evidence="7" type="ORF">IRY30_06690</name>
</gene>
<feature type="transmembrane region" description="Helical" evidence="5">
    <location>
        <begin position="153"/>
        <end position="175"/>
    </location>
</feature>
<feature type="transmembrane region" description="Helical" evidence="5">
    <location>
        <begin position="339"/>
        <end position="358"/>
    </location>
</feature>
<dbReference type="PANTHER" id="PTHR23531:SF1">
    <property type="entry name" value="QUINOLENE RESISTANCE PROTEIN NORA"/>
    <property type="match status" value="1"/>
</dbReference>
<evidence type="ECO:0000259" key="6">
    <source>
        <dbReference type="PROSITE" id="PS50850"/>
    </source>
</evidence>
<feature type="domain" description="Major facilitator superfamily (MFS) profile" evidence="6">
    <location>
        <begin position="28"/>
        <end position="431"/>
    </location>
</feature>
<dbReference type="Gene3D" id="1.20.1250.20">
    <property type="entry name" value="MFS general substrate transporter like domains"/>
    <property type="match status" value="1"/>
</dbReference>